<dbReference type="EMBL" id="OX365700">
    <property type="protein sequence ID" value="CAI4032787.1"/>
    <property type="molecule type" value="Genomic_DNA"/>
</dbReference>
<gene>
    <name evidence="2" type="ORF">DNFV4_03217</name>
</gene>
<feature type="region of interest" description="Disordered" evidence="1">
    <location>
        <begin position="1"/>
        <end position="23"/>
    </location>
</feature>
<accession>A0AA86N146</accession>
<dbReference type="KEGG" id="nti:DNFV4_03217"/>
<evidence type="ECO:0000313" key="3">
    <source>
        <dbReference type="Proteomes" id="UP001179121"/>
    </source>
</evidence>
<sequence>MQPAEATMPLRTIAPGHRGRRPIMGATVPFRTFMKVRVDQLWPELKRESSEHSVAANVTGLEGRVSR</sequence>
<proteinExistence type="predicted"/>
<keyword evidence="3" id="KW-1185">Reference proteome</keyword>
<name>A0AA86N146_9BACT</name>
<protein>
    <submittedName>
        <fullName evidence="2">Uncharacterized protein</fullName>
    </submittedName>
</protein>
<organism evidence="2 3">
    <name type="scientific">Nitrospira tepida</name>
    <dbReference type="NCBI Taxonomy" id="2973512"/>
    <lineage>
        <taxon>Bacteria</taxon>
        <taxon>Pseudomonadati</taxon>
        <taxon>Nitrospirota</taxon>
        <taxon>Nitrospiria</taxon>
        <taxon>Nitrospirales</taxon>
        <taxon>Nitrospiraceae</taxon>
        <taxon>Nitrospira</taxon>
    </lineage>
</organism>
<dbReference type="Proteomes" id="UP001179121">
    <property type="component" value="Chromosome"/>
</dbReference>
<evidence type="ECO:0000256" key="1">
    <source>
        <dbReference type="SAM" id="MobiDB-lite"/>
    </source>
</evidence>
<evidence type="ECO:0000313" key="2">
    <source>
        <dbReference type="EMBL" id="CAI4032787.1"/>
    </source>
</evidence>
<dbReference type="AlphaFoldDB" id="A0AA86N146"/>
<reference evidence="2" key="1">
    <citation type="submission" date="2022-10" db="EMBL/GenBank/DDBJ databases">
        <authorList>
            <person name="Koch H."/>
        </authorList>
    </citation>
    <scope>NUCLEOTIDE SEQUENCE</scope>
    <source>
        <strain evidence="2">DNF</strain>
    </source>
</reference>